<feature type="binding site" evidence="7">
    <location>
        <position position="123"/>
    </location>
    <ligand>
        <name>S-adenosyl-L-methionine</name>
        <dbReference type="ChEBI" id="CHEBI:59789"/>
    </ligand>
</feature>
<keyword evidence="6 7" id="KW-0819">tRNA processing</keyword>
<dbReference type="PROSITE" id="PS51625">
    <property type="entry name" value="SAM_MT_TRMB"/>
    <property type="match status" value="1"/>
</dbReference>
<feature type="binding site" evidence="7">
    <location>
        <position position="145"/>
    </location>
    <ligand>
        <name>S-adenosyl-L-methionine</name>
        <dbReference type="ChEBI" id="CHEBI:59789"/>
    </ligand>
</feature>
<dbReference type="EMBL" id="JAGMWN010000006">
    <property type="protein sequence ID" value="MBP5858219.1"/>
    <property type="molecule type" value="Genomic_DNA"/>
</dbReference>
<organism evidence="9 10">
    <name type="scientific">Marivibrio halodurans</name>
    <dbReference type="NCBI Taxonomy" id="2039722"/>
    <lineage>
        <taxon>Bacteria</taxon>
        <taxon>Pseudomonadati</taxon>
        <taxon>Pseudomonadota</taxon>
        <taxon>Alphaproteobacteria</taxon>
        <taxon>Rhodospirillales</taxon>
        <taxon>Rhodospirillaceae</taxon>
        <taxon>Marivibrio</taxon>
    </lineage>
</organism>
<dbReference type="Pfam" id="PF02390">
    <property type="entry name" value="Methyltransf_4"/>
    <property type="match status" value="1"/>
</dbReference>
<keyword evidence="5 7" id="KW-0949">S-adenosyl-L-methionine</keyword>
<dbReference type="SUPFAM" id="SSF53335">
    <property type="entry name" value="S-adenosyl-L-methionine-dependent methyltransferases"/>
    <property type="match status" value="1"/>
</dbReference>
<dbReference type="RefSeq" id="WP_210682782.1">
    <property type="nucleotide sequence ID" value="NZ_JAGMWN010000006.1"/>
</dbReference>
<evidence type="ECO:0000256" key="1">
    <source>
        <dbReference type="ARBA" id="ARBA00000142"/>
    </source>
</evidence>
<evidence type="ECO:0000256" key="6">
    <source>
        <dbReference type="ARBA" id="ARBA00022694"/>
    </source>
</evidence>
<feature type="binding site" evidence="7">
    <location>
        <position position="94"/>
    </location>
    <ligand>
        <name>S-adenosyl-L-methionine</name>
        <dbReference type="ChEBI" id="CHEBI:59789"/>
    </ligand>
</feature>
<comment type="pathway">
    <text evidence="7">tRNA modification; N(7)-methylguanine-tRNA biosynthesis.</text>
</comment>
<dbReference type="AlphaFoldDB" id="A0A8J7S7F1"/>
<dbReference type="Gene3D" id="3.40.50.150">
    <property type="entry name" value="Vaccinia Virus protein VP39"/>
    <property type="match status" value="1"/>
</dbReference>
<keyword evidence="4 7" id="KW-0808">Transferase</keyword>
<dbReference type="PANTHER" id="PTHR23417:SF14">
    <property type="entry name" value="PENTACOTRIPEPTIDE-REPEAT REGION OF PRORP DOMAIN-CONTAINING PROTEIN"/>
    <property type="match status" value="1"/>
</dbReference>
<evidence type="ECO:0000256" key="8">
    <source>
        <dbReference type="SAM" id="MobiDB-lite"/>
    </source>
</evidence>
<dbReference type="Proteomes" id="UP000672602">
    <property type="component" value="Unassembled WGS sequence"/>
</dbReference>
<dbReference type="InterPro" id="IPR029063">
    <property type="entry name" value="SAM-dependent_MTases_sf"/>
</dbReference>
<dbReference type="HAMAP" id="MF_01057">
    <property type="entry name" value="tRNA_methyltr_TrmB"/>
    <property type="match status" value="1"/>
</dbReference>
<dbReference type="PANTHER" id="PTHR23417">
    <property type="entry name" value="3-DEOXY-D-MANNO-OCTULOSONIC-ACID TRANSFERASE/TRNA GUANINE-N 7 - -METHYLTRANSFERASE"/>
    <property type="match status" value="1"/>
</dbReference>
<evidence type="ECO:0000256" key="2">
    <source>
        <dbReference type="ARBA" id="ARBA00003015"/>
    </source>
</evidence>
<sequence>MSGDDTRPAAGRPDPSRPKFFGRRKGKGLKPTQQRLLSEALPRFRLSTDAPVGDPSACFDAEVRAVWLEIGFGAGEHLLAQARANPDIGLIGCEPFVNGVAKVLQAVEAEPELGNRLRLFDDDARLLLRALPEASIDRLFILFPDPWPKRRHWMRRIVGPETIPAFARVLKPGGLMRLATDHPGYLDWMLFHLTVDRAGRASFDWLDEGPSDWSRREDDWPGTRYEQKALAGVPTYLRFRRR</sequence>
<comment type="catalytic activity">
    <reaction evidence="1 7">
        <text>guanosine(46) in tRNA + S-adenosyl-L-methionine = N(7)-methylguanosine(46) in tRNA + S-adenosyl-L-homocysteine</text>
        <dbReference type="Rhea" id="RHEA:42708"/>
        <dbReference type="Rhea" id="RHEA-COMP:10188"/>
        <dbReference type="Rhea" id="RHEA-COMP:10189"/>
        <dbReference type="ChEBI" id="CHEBI:57856"/>
        <dbReference type="ChEBI" id="CHEBI:59789"/>
        <dbReference type="ChEBI" id="CHEBI:74269"/>
        <dbReference type="ChEBI" id="CHEBI:74480"/>
        <dbReference type="EC" id="2.1.1.33"/>
    </reaction>
</comment>
<dbReference type="UniPathway" id="UPA00989"/>
<name>A0A8J7S7F1_9PROT</name>
<dbReference type="GO" id="GO:0008176">
    <property type="term" value="F:tRNA (guanine(46)-N7)-methyltransferase activity"/>
    <property type="evidence" value="ECO:0007669"/>
    <property type="project" value="UniProtKB-UniRule"/>
</dbReference>
<reference evidence="9" key="1">
    <citation type="submission" date="2021-04" db="EMBL/GenBank/DDBJ databases">
        <authorList>
            <person name="Zhang D.-C."/>
        </authorList>
    </citation>
    <scope>NUCLEOTIDE SEQUENCE</scope>
    <source>
        <strain evidence="9">CGMCC 1.15697</strain>
    </source>
</reference>
<dbReference type="GO" id="GO:0043527">
    <property type="term" value="C:tRNA methyltransferase complex"/>
    <property type="evidence" value="ECO:0007669"/>
    <property type="project" value="TreeGrafter"/>
</dbReference>
<evidence type="ECO:0000256" key="7">
    <source>
        <dbReference type="HAMAP-Rule" id="MF_01057"/>
    </source>
</evidence>
<gene>
    <name evidence="7 9" type="primary">trmB</name>
    <name evidence="9" type="ORF">KAJ83_14460</name>
</gene>
<feature type="region of interest" description="Disordered" evidence="8">
    <location>
        <begin position="1"/>
        <end position="29"/>
    </location>
</feature>
<dbReference type="EC" id="2.1.1.33" evidence="7"/>
<comment type="caution">
    <text evidence="7">Lacks conserved residue(s) required for the propagation of feature annotation.</text>
</comment>
<proteinExistence type="inferred from homology"/>
<dbReference type="InterPro" id="IPR003358">
    <property type="entry name" value="tRNA_(Gua-N-7)_MeTrfase_Trmb"/>
</dbReference>
<comment type="caution">
    <text evidence="9">The sequence shown here is derived from an EMBL/GenBank/DDBJ whole genome shotgun (WGS) entry which is preliminary data.</text>
</comment>
<evidence type="ECO:0000256" key="4">
    <source>
        <dbReference type="ARBA" id="ARBA00022679"/>
    </source>
</evidence>
<protein>
    <recommendedName>
        <fullName evidence="7">tRNA (guanine-N(7)-)-methyltransferase</fullName>
        <ecNumber evidence="7">2.1.1.33</ecNumber>
    </recommendedName>
    <alternativeName>
        <fullName evidence="7">tRNA (guanine(46)-N(7))-methyltransferase</fullName>
    </alternativeName>
    <alternativeName>
        <fullName evidence="7">tRNA(m7G46)-methyltransferase</fullName>
    </alternativeName>
</protein>
<accession>A0A8J7S7F1</accession>
<keyword evidence="3 7" id="KW-0489">Methyltransferase</keyword>
<evidence type="ECO:0000256" key="3">
    <source>
        <dbReference type="ARBA" id="ARBA00022603"/>
    </source>
</evidence>
<feature type="binding site" evidence="7">
    <location>
        <begin position="223"/>
        <end position="226"/>
    </location>
    <ligand>
        <name>substrate</name>
    </ligand>
</feature>
<keyword evidence="10" id="KW-1185">Reference proteome</keyword>
<comment type="function">
    <text evidence="2 7">Catalyzes the formation of N(7)-methylguanine at position 46 (m7G46) in tRNA.</text>
</comment>
<feature type="binding site" evidence="7">
    <location>
        <position position="69"/>
    </location>
    <ligand>
        <name>S-adenosyl-L-methionine</name>
        <dbReference type="ChEBI" id="CHEBI:59789"/>
    </ligand>
</feature>
<feature type="binding site" evidence="7">
    <location>
        <position position="149"/>
    </location>
    <ligand>
        <name>substrate</name>
    </ligand>
</feature>
<evidence type="ECO:0000313" key="9">
    <source>
        <dbReference type="EMBL" id="MBP5858219.1"/>
    </source>
</evidence>
<dbReference type="InterPro" id="IPR055361">
    <property type="entry name" value="tRNA_methyltr_TrmB_bact"/>
</dbReference>
<evidence type="ECO:0000313" key="10">
    <source>
        <dbReference type="Proteomes" id="UP000672602"/>
    </source>
</evidence>
<feature type="binding site" evidence="7">
    <location>
        <position position="181"/>
    </location>
    <ligand>
        <name>substrate</name>
    </ligand>
</feature>
<evidence type="ECO:0000256" key="5">
    <source>
        <dbReference type="ARBA" id="ARBA00022691"/>
    </source>
</evidence>
<comment type="similarity">
    <text evidence="7">Belongs to the class I-like SAM-binding methyltransferase superfamily. TrmB family.</text>
</comment>